<dbReference type="Gene3D" id="3.90.190.10">
    <property type="entry name" value="Protein tyrosine phosphatase superfamily"/>
    <property type="match status" value="1"/>
</dbReference>
<keyword evidence="3" id="KW-1185">Reference proteome</keyword>
<dbReference type="PROSITE" id="PS00383">
    <property type="entry name" value="TYR_PHOSPHATASE_1"/>
    <property type="match status" value="1"/>
</dbReference>
<evidence type="ECO:0000259" key="1">
    <source>
        <dbReference type="PROSITE" id="PS50056"/>
    </source>
</evidence>
<dbReference type="RefSeq" id="WP_144729893.1">
    <property type="nucleotide sequence ID" value="NZ_ML675581.1"/>
</dbReference>
<comment type="caution">
    <text evidence="2">The sequence shown here is derived from an EMBL/GenBank/DDBJ whole genome shotgun (WGS) entry which is preliminary data.</text>
</comment>
<organism evidence="2 3">
    <name type="scientific">Candidatus Nitrosocosmicus arcticus</name>
    <dbReference type="NCBI Taxonomy" id="2035267"/>
    <lineage>
        <taxon>Archaea</taxon>
        <taxon>Nitrososphaerota</taxon>
        <taxon>Nitrososphaeria</taxon>
        <taxon>Nitrososphaerales</taxon>
        <taxon>Nitrososphaeraceae</taxon>
        <taxon>Candidatus Nitrosocosmicus</taxon>
    </lineage>
</organism>
<reference evidence="2 3" key="1">
    <citation type="journal article" date="2019" name="Front. Microbiol.">
        <title>Ammonia Oxidation by the Arctic Terrestrial Thaumarchaeote Candidatus Nitrosocosmicus arcticus Is Stimulated by Increasing Temperatures.</title>
        <authorList>
            <person name="Alves R.J.E."/>
            <person name="Kerou M."/>
            <person name="Zappe A."/>
            <person name="Bittner R."/>
            <person name="Abby S.S."/>
            <person name="Schmidt H.A."/>
            <person name="Pfeifer K."/>
            <person name="Schleper C."/>
        </authorList>
    </citation>
    <scope>NUCLEOTIDE SEQUENCE [LARGE SCALE GENOMIC DNA]</scope>
    <source>
        <strain evidence="2 3">Kfb</strain>
    </source>
</reference>
<sequence>MRQGIRCIVTIKETSLSSKYFETKKPEGYDKKIVVDYLHIKVEDHDAPNVEVLVKTTDYINNHIENGKPVLVHCNAGRGRTGCLGN</sequence>
<dbReference type="Proteomes" id="UP000315289">
    <property type="component" value="Unassembled WGS sequence"/>
</dbReference>
<dbReference type="EMBL" id="VOAH01000005">
    <property type="protein sequence ID" value="TVP41023.1"/>
    <property type="molecule type" value="Genomic_DNA"/>
</dbReference>
<accession>A0A557SWN5</accession>
<keyword evidence="2" id="KW-0378">Hydrolase</keyword>
<evidence type="ECO:0000313" key="2">
    <source>
        <dbReference type="EMBL" id="TVP41023.1"/>
    </source>
</evidence>
<dbReference type="AlphaFoldDB" id="A0A557SWN5"/>
<dbReference type="SUPFAM" id="SSF52799">
    <property type="entry name" value="(Phosphotyrosine protein) phosphatases II"/>
    <property type="match status" value="1"/>
</dbReference>
<dbReference type="OrthoDB" id="117569at2157"/>
<name>A0A557SWN5_9ARCH</name>
<protein>
    <submittedName>
        <fullName evidence="2">Dual specificity protein phosphatase</fullName>
        <ecNumber evidence="2">3.1.3.16</ecNumber>
    </submittedName>
</protein>
<evidence type="ECO:0000313" key="3">
    <source>
        <dbReference type="Proteomes" id="UP000315289"/>
    </source>
</evidence>
<dbReference type="GO" id="GO:0004722">
    <property type="term" value="F:protein serine/threonine phosphatase activity"/>
    <property type="evidence" value="ECO:0007669"/>
    <property type="project" value="UniProtKB-EC"/>
</dbReference>
<gene>
    <name evidence="2" type="ORF">NARC_50204</name>
</gene>
<proteinExistence type="predicted"/>
<feature type="domain" description="Tyrosine specific protein phosphatases" evidence="1">
    <location>
        <begin position="51"/>
        <end position="86"/>
    </location>
</feature>
<dbReference type="EC" id="3.1.3.16" evidence="2"/>
<dbReference type="PROSITE" id="PS50056">
    <property type="entry name" value="TYR_PHOSPHATASE_2"/>
    <property type="match status" value="1"/>
</dbReference>
<dbReference type="Pfam" id="PF22785">
    <property type="entry name" value="Tc-R-P"/>
    <property type="match status" value="1"/>
</dbReference>
<dbReference type="InterPro" id="IPR000387">
    <property type="entry name" value="Tyr_Pase_dom"/>
</dbReference>
<dbReference type="InterPro" id="IPR029021">
    <property type="entry name" value="Prot-tyrosine_phosphatase-like"/>
</dbReference>
<dbReference type="InterPro" id="IPR016130">
    <property type="entry name" value="Tyr_Pase_AS"/>
</dbReference>